<proteinExistence type="predicted"/>
<name>A0A413ITV7_9BACT</name>
<organism evidence="1 2">
    <name type="scientific">Butyricimonas virosa</name>
    <dbReference type="NCBI Taxonomy" id="544645"/>
    <lineage>
        <taxon>Bacteria</taxon>
        <taxon>Pseudomonadati</taxon>
        <taxon>Bacteroidota</taxon>
        <taxon>Bacteroidia</taxon>
        <taxon>Bacteroidales</taxon>
        <taxon>Odoribacteraceae</taxon>
        <taxon>Butyricimonas</taxon>
    </lineage>
</organism>
<dbReference type="EMBL" id="QSCR01000001">
    <property type="protein sequence ID" value="RGY21334.1"/>
    <property type="molecule type" value="Genomic_DNA"/>
</dbReference>
<dbReference type="RefSeq" id="WP_117774477.1">
    <property type="nucleotide sequence ID" value="NZ_QSCR01000001.1"/>
</dbReference>
<reference evidence="1 2" key="1">
    <citation type="submission" date="2018-08" db="EMBL/GenBank/DDBJ databases">
        <title>A genome reference for cultivated species of the human gut microbiota.</title>
        <authorList>
            <person name="Zou Y."/>
            <person name="Xue W."/>
            <person name="Luo G."/>
        </authorList>
    </citation>
    <scope>NUCLEOTIDE SEQUENCE [LARGE SCALE GENOMIC DNA]</scope>
    <source>
        <strain evidence="1 2">OF02-7</strain>
    </source>
</reference>
<evidence type="ECO:0000313" key="1">
    <source>
        <dbReference type="EMBL" id="RGY21334.1"/>
    </source>
</evidence>
<gene>
    <name evidence="1" type="ORF">DXA50_00325</name>
</gene>
<dbReference type="AlphaFoldDB" id="A0A413ITV7"/>
<comment type="caution">
    <text evidence="1">The sequence shown here is derived from an EMBL/GenBank/DDBJ whole genome shotgun (WGS) entry which is preliminary data.</text>
</comment>
<sequence length="113" mass="13258">MKFDEIYKPPFHEVLDFWVYTQGDVRCFDWIARVDSRTRKELIRILNGNSKKRVKHEVKYDKGIVSIKGVNIMLLRGWGHLTGCGALNLPPEEAIEIQDDFGEWIVKKLKQEI</sequence>
<evidence type="ECO:0000313" key="2">
    <source>
        <dbReference type="Proteomes" id="UP000286063"/>
    </source>
</evidence>
<dbReference type="Proteomes" id="UP000286063">
    <property type="component" value="Unassembled WGS sequence"/>
</dbReference>
<accession>A0A413ITV7</accession>
<protein>
    <submittedName>
        <fullName evidence="1">Uncharacterized protein</fullName>
    </submittedName>
</protein>